<sequence>MLVDDRLAALPDVAEAPPRRSRPLYYEHEYSSIHRAATTALLSGDGRSPVTPATCQSGLPGVREVGRSGHPGHRDTHPLPRDRQSRRIFQVFVRANACSTRAETLRWDLWAYFHSGSSTPGIVMRHEHAIMGVPDDAQGKPGRPDSLAGTFADASVEGGGESKWRLN</sequence>
<comment type="caution">
    <text evidence="2">The sequence shown here is derived from an EMBL/GenBank/DDBJ whole genome shotgun (WGS) entry which is preliminary data.</text>
</comment>
<feature type="region of interest" description="Disordered" evidence="1">
    <location>
        <begin position="134"/>
        <end position="167"/>
    </location>
</feature>
<name>A0A931N199_9NOCA</name>
<evidence type="ECO:0000313" key="3">
    <source>
        <dbReference type="Proteomes" id="UP000655751"/>
    </source>
</evidence>
<keyword evidence="3" id="KW-1185">Reference proteome</keyword>
<organism evidence="2 3">
    <name type="scientific">Nocardia bovistercoris</name>
    <dbReference type="NCBI Taxonomy" id="2785916"/>
    <lineage>
        <taxon>Bacteria</taxon>
        <taxon>Bacillati</taxon>
        <taxon>Actinomycetota</taxon>
        <taxon>Actinomycetes</taxon>
        <taxon>Mycobacteriales</taxon>
        <taxon>Nocardiaceae</taxon>
        <taxon>Nocardia</taxon>
    </lineage>
</organism>
<evidence type="ECO:0000256" key="1">
    <source>
        <dbReference type="SAM" id="MobiDB-lite"/>
    </source>
</evidence>
<dbReference type="EMBL" id="JADMLG010000001">
    <property type="protein sequence ID" value="MBH0774711.1"/>
    <property type="molecule type" value="Genomic_DNA"/>
</dbReference>
<feature type="compositionally biased region" description="Basic and acidic residues" evidence="1">
    <location>
        <begin position="64"/>
        <end position="81"/>
    </location>
</feature>
<reference evidence="2" key="1">
    <citation type="submission" date="2020-11" db="EMBL/GenBank/DDBJ databases">
        <title>Nocardia NEAU-351.nov., a novel actinomycete isolated from the cow dung.</title>
        <authorList>
            <person name="Zhang X."/>
        </authorList>
    </citation>
    <scope>NUCLEOTIDE SEQUENCE</scope>
    <source>
        <strain evidence="2">NEAU-351</strain>
    </source>
</reference>
<proteinExistence type="predicted"/>
<gene>
    <name evidence="2" type="ORF">IT779_00240</name>
</gene>
<dbReference type="AlphaFoldDB" id="A0A931N199"/>
<protein>
    <submittedName>
        <fullName evidence="2">Uncharacterized protein</fullName>
    </submittedName>
</protein>
<evidence type="ECO:0000313" key="2">
    <source>
        <dbReference type="EMBL" id="MBH0774711.1"/>
    </source>
</evidence>
<feature type="region of interest" description="Disordered" evidence="1">
    <location>
        <begin position="43"/>
        <end position="81"/>
    </location>
</feature>
<dbReference type="Proteomes" id="UP000655751">
    <property type="component" value="Unassembled WGS sequence"/>
</dbReference>
<accession>A0A931N199</accession>